<dbReference type="WBParaSite" id="GPUH_0000680401-mRNA-1">
    <property type="protein sequence ID" value="GPUH_0000680401-mRNA-1"/>
    <property type="gene ID" value="GPUH_0000680401"/>
</dbReference>
<sequence length="199" mass="22566">LLFLQVKGVNTDVSLRITSVPLGDECIFHRCIESDKMKDASPEQLLEIWLVDNLYLFACIYNGMGQRQPDSACFEEMKATCVERNATDPRCHEWHCASPQDAQVAVLKAGHKKMKDEEEDEEDGKSTTKSMHKTKTTEKHAVLRAGGLRHHPIVNMKNTDKEDRMLDPTRRDSMPSAPLNRCLSAVFIISQVFCARLFS</sequence>
<evidence type="ECO:0000313" key="2">
    <source>
        <dbReference type="WBParaSite" id="GPUH_0000680401-mRNA-1"/>
    </source>
</evidence>
<feature type="region of interest" description="Disordered" evidence="1">
    <location>
        <begin position="112"/>
        <end position="137"/>
    </location>
</feature>
<dbReference type="AlphaFoldDB" id="A0A183DDK4"/>
<organism evidence="2">
    <name type="scientific">Gongylonema pulchrum</name>
    <dbReference type="NCBI Taxonomy" id="637853"/>
    <lineage>
        <taxon>Eukaryota</taxon>
        <taxon>Metazoa</taxon>
        <taxon>Ecdysozoa</taxon>
        <taxon>Nematoda</taxon>
        <taxon>Chromadorea</taxon>
        <taxon>Rhabditida</taxon>
        <taxon>Spirurina</taxon>
        <taxon>Spiruromorpha</taxon>
        <taxon>Spiruroidea</taxon>
        <taxon>Gongylonematidae</taxon>
        <taxon>Gongylonema</taxon>
    </lineage>
</organism>
<accession>A0A183DDK4</accession>
<reference evidence="2" key="1">
    <citation type="submission" date="2016-06" db="UniProtKB">
        <authorList>
            <consortium name="WormBaseParasite"/>
        </authorList>
    </citation>
    <scope>IDENTIFICATION</scope>
</reference>
<protein>
    <submittedName>
        <fullName evidence="2">Myeloid cell-specific leucine-rich glycoprotein</fullName>
    </submittedName>
</protein>
<proteinExistence type="predicted"/>
<name>A0A183DDK4_9BILA</name>
<evidence type="ECO:0000256" key="1">
    <source>
        <dbReference type="SAM" id="MobiDB-lite"/>
    </source>
</evidence>